<gene>
    <name evidence="1" type="ORF">LITE_LOCUS51677</name>
</gene>
<accession>A0AAV0S5T4</accession>
<protein>
    <submittedName>
        <fullName evidence="1">Uncharacterized protein</fullName>
    </submittedName>
</protein>
<dbReference type="AlphaFoldDB" id="A0AAV0S5T4"/>
<proteinExistence type="predicted"/>
<organism evidence="1 2">
    <name type="scientific">Linum tenue</name>
    <dbReference type="NCBI Taxonomy" id="586396"/>
    <lineage>
        <taxon>Eukaryota</taxon>
        <taxon>Viridiplantae</taxon>
        <taxon>Streptophyta</taxon>
        <taxon>Embryophyta</taxon>
        <taxon>Tracheophyta</taxon>
        <taxon>Spermatophyta</taxon>
        <taxon>Magnoliopsida</taxon>
        <taxon>eudicotyledons</taxon>
        <taxon>Gunneridae</taxon>
        <taxon>Pentapetalae</taxon>
        <taxon>rosids</taxon>
        <taxon>fabids</taxon>
        <taxon>Malpighiales</taxon>
        <taxon>Linaceae</taxon>
        <taxon>Linum</taxon>
    </lineage>
</organism>
<dbReference type="Proteomes" id="UP001154282">
    <property type="component" value="Unassembled WGS sequence"/>
</dbReference>
<comment type="caution">
    <text evidence="1">The sequence shown here is derived from an EMBL/GenBank/DDBJ whole genome shotgun (WGS) entry which is preliminary data.</text>
</comment>
<sequence>PSPRRSDPIGNRQEGSFRLGSSFLGFRLRATRLMRSVLPPSFRVLGFCEFFTSFIENRYLLCSLKLSCFGLPGCPRNSEKNCTNASIQVVTFQF</sequence>
<feature type="non-terminal residue" evidence="1">
    <location>
        <position position="1"/>
    </location>
</feature>
<keyword evidence="2" id="KW-1185">Reference proteome</keyword>
<dbReference type="EMBL" id="CAMGYJ010000011">
    <property type="protein sequence ID" value="CAI0628544.1"/>
    <property type="molecule type" value="Genomic_DNA"/>
</dbReference>
<evidence type="ECO:0000313" key="2">
    <source>
        <dbReference type="Proteomes" id="UP001154282"/>
    </source>
</evidence>
<reference evidence="1" key="1">
    <citation type="submission" date="2022-08" db="EMBL/GenBank/DDBJ databases">
        <authorList>
            <person name="Gutierrez-Valencia J."/>
        </authorList>
    </citation>
    <scope>NUCLEOTIDE SEQUENCE</scope>
</reference>
<name>A0AAV0S5T4_9ROSI</name>
<evidence type="ECO:0000313" key="1">
    <source>
        <dbReference type="EMBL" id="CAI0628544.1"/>
    </source>
</evidence>